<reference evidence="1 2" key="1">
    <citation type="submission" date="2020-08" db="EMBL/GenBank/DDBJ databases">
        <title>Genomic Encyclopedia of Type Strains, Phase IV (KMG-IV): sequencing the most valuable type-strain genomes for metagenomic binning, comparative biology and taxonomic classification.</title>
        <authorList>
            <person name="Goeker M."/>
        </authorList>
    </citation>
    <scope>NUCLEOTIDE SEQUENCE [LARGE SCALE GENOMIC DNA]</scope>
    <source>
        <strain evidence="1 2">DSM 44197</strain>
    </source>
</reference>
<evidence type="ECO:0000313" key="1">
    <source>
        <dbReference type="EMBL" id="MBA8957553.1"/>
    </source>
</evidence>
<proteinExistence type="predicted"/>
<accession>A0A7W3QSM7</accession>
<dbReference type="AlphaFoldDB" id="A0A7W3QSM7"/>
<name>A0A7W3QSM7_ACTNM</name>
<gene>
    <name evidence="1" type="ORF">HNR61_009246</name>
</gene>
<evidence type="ECO:0000313" key="2">
    <source>
        <dbReference type="Proteomes" id="UP000572680"/>
    </source>
</evidence>
<protein>
    <submittedName>
        <fullName evidence="1">Uncharacterized protein</fullName>
    </submittedName>
</protein>
<dbReference type="Proteomes" id="UP000572680">
    <property type="component" value="Unassembled WGS sequence"/>
</dbReference>
<comment type="caution">
    <text evidence="1">The sequence shown here is derived from an EMBL/GenBank/DDBJ whole genome shotgun (WGS) entry which is preliminary data.</text>
</comment>
<keyword evidence="2" id="KW-1185">Reference proteome</keyword>
<organism evidence="1 2">
    <name type="scientific">Actinomadura namibiensis</name>
    <dbReference type="NCBI Taxonomy" id="182080"/>
    <lineage>
        <taxon>Bacteria</taxon>
        <taxon>Bacillati</taxon>
        <taxon>Actinomycetota</taxon>
        <taxon>Actinomycetes</taxon>
        <taxon>Streptosporangiales</taxon>
        <taxon>Thermomonosporaceae</taxon>
        <taxon>Actinomadura</taxon>
    </lineage>
</organism>
<sequence>MNEQCPADEPELARLRALYTGHRIWRAIRYDGLPGDWVATLRDSSEGVDPTVIRTSADELRKALDVERARAARRSRP</sequence>
<dbReference type="EMBL" id="JACJIA010000025">
    <property type="protein sequence ID" value="MBA8957553.1"/>
    <property type="molecule type" value="Genomic_DNA"/>
</dbReference>